<reference evidence="1 2" key="1">
    <citation type="submission" date="2016-07" db="EMBL/GenBank/DDBJ databases">
        <title>Draft genome sequence of Prauserella muralis DSM 45305, isolated from a mould-covered wall in an indoor environment.</title>
        <authorList>
            <person name="Ruckert C."/>
            <person name="Albersmeier A."/>
            <person name="Jiang C.-L."/>
            <person name="Jiang Y."/>
            <person name="Kalinowski J."/>
            <person name="Schneider O."/>
            <person name="Winkler A."/>
            <person name="Zotchev S.B."/>
        </authorList>
    </citation>
    <scope>NUCLEOTIDE SEQUENCE [LARGE SCALE GENOMIC DNA]</scope>
    <source>
        <strain evidence="1 2">DSM 45305</strain>
    </source>
</reference>
<sequence length="351" mass="37564">MSTPDPDVAQEAIEYCYAHDWTDGLPVVPASAPLVERFLATTARAPQEVIGRSEQFDRAVTVEQAAINAAMAGCLPEYFPVVLAAWEALTRDRAARGGGWQSTSGPAPMIVVNGPVRQRLGINCGGGVFGPGYRPNATIARAIGLIVRNGFGIRPGVLEQATQGLPGRWSICLGENEEESPWQPLAADAGITGGSAVSAMLLRTCEFVDNRHTQDPEQILWDFADTISRTGSLIFRDTSAGVVFSPEHAQLLAKAGLSKADVQRWFTEHCGRTRAELYRAGKNGTGDNGVRHADAEADPGDTTFERFLPSPLHVPIVVAGSRNAAMSMVVRVFGVWSGEAVGVEDPVEERT</sequence>
<comment type="caution">
    <text evidence="1">The sequence shown here is derived from an EMBL/GenBank/DDBJ whole genome shotgun (WGS) entry which is preliminary data.</text>
</comment>
<dbReference type="EMBL" id="MASW01000007">
    <property type="protein sequence ID" value="PXY19474.1"/>
    <property type="molecule type" value="Genomic_DNA"/>
</dbReference>
<evidence type="ECO:0000313" key="1">
    <source>
        <dbReference type="EMBL" id="PXY19474.1"/>
    </source>
</evidence>
<dbReference type="OrthoDB" id="5240640at2"/>
<name>A0A2V4AHR3_9PSEU</name>
<protein>
    <submittedName>
        <fullName evidence="1">Uncharacterized protein</fullName>
    </submittedName>
</protein>
<organism evidence="1 2">
    <name type="scientific">Prauserella muralis</name>
    <dbReference type="NCBI Taxonomy" id="588067"/>
    <lineage>
        <taxon>Bacteria</taxon>
        <taxon>Bacillati</taxon>
        <taxon>Actinomycetota</taxon>
        <taxon>Actinomycetes</taxon>
        <taxon>Pseudonocardiales</taxon>
        <taxon>Pseudonocardiaceae</taxon>
        <taxon>Prauserella</taxon>
    </lineage>
</organism>
<dbReference type="Proteomes" id="UP000249915">
    <property type="component" value="Unassembled WGS sequence"/>
</dbReference>
<proteinExistence type="predicted"/>
<dbReference type="AlphaFoldDB" id="A0A2V4AHR3"/>
<accession>A0A2V4AHR3</accession>
<keyword evidence="2" id="KW-1185">Reference proteome</keyword>
<evidence type="ECO:0000313" key="2">
    <source>
        <dbReference type="Proteomes" id="UP000249915"/>
    </source>
</evidence>
<gene>
    <name evidence="1" type="ORF">BAY60_32560</name>
</gene>
<dbReference type="RefSeq" id="WP_112285402.1">
    <property type="nucleotide sequence ID" value="NZ_MASW01000007.1"/>
</dbReference>